<protein>
    <submittedName>
        <fullName evidence="13">CRISPR-associated helicase, Cas3 family</fullName>
    </submittedName>
</protein>
<keyword evidence="6" id="KW-0378">Hydrolase</keyword>
<dbReference type="SUPFAM" id="SSF52540">
    <property type="entry name" value="P-loop containing nucleoside triphosphate hydrolases"/>
    <property type="match status" value="1"/>
</dbReference>
<dbReference type="NCBIfam" id="TIGR01587">
    <property type="entry name" value="cas3_core"/>
    <property type="match status" value="1"/>
</dbReference>
<dbReference type="Proteomes" id="UP000050360">
    <property type="component" value="Unassembled WGS sequence"/>
</dbReference>
<feature type="domain" description="Helicase C-terminal" evidence="11">
    <location>
        <begin position="502"/>
        <end position="663"/>
    </location>
</feature>
<evidence type="ECO:0000313" key="14">
    <source>
        <dbReference type="Proteomes" id="UP000050360"/>
    </source>
</evidence>
<keyword evidence="4" id="KW-0479">Metal-binding</keyword>
<dbReference type="CDD" id="cd09641">
    <property type="entry name" value="Cas3''_I"/>
    <property type="match status" value="1"/>
</dbReference>
<dbReference type="Gene3D" id="3.40.50.300">
    <property type="entry name" value="P-loop containing nucleotide triphosphate hydrolases"/>
    <property type="match status" value="2"/>
</dbReference>
<dbReference type="GO" id="GO:0016787">
    <property type="term" value="F:hydrolase activity"/>
    <property type="evidence" value="ECO:0007669"/>
    <property type="project" value="UniProtKB-KW"/>
</dbReference>
<dbReference type="Pfam" id="PF22590">
    <property type="entry name" value="Cas3-like_C_2"/>
    <property type="match status" value="1"/>
</dbReference>
<gene>
    <name evidence="13" type="ORF">MPEBLZ_03018</name>
</gene>
<keyword evidence="5" id="KW-0547">Nucleotide-binding</keyword>
<evidence type="ECO:0000259" key="10">
    <source>
        <dbReference type="PROSITE" id="PS51192"/>
    </source>
</evidence>
<dbReference type="Pfam" id="PF00270">
    <property type="entry name" value="DEAD"/>
    <property type="match status" value="1"/>
</dbReference>
<dbReference type="GO" id="GO:0051607">
    <property type="term" value="P:defense response to virus"/>
    <property type="evidence" value="ECO:0007669"/>
    <property type="project" value="UniProtKB-KW"/>
</dbReference>
<evidence type="ECO:0000313" key="13">
    <source>
        <dbReference type="EMBL" id="KPQ42439.1"/>
    </source>
</evidence>
<reference evidence="13 14" key="1">
    <citation type="submission" date="2015-09" db="EMBL/GenBank/DDBJ databases">
        <title>A metagenomics-based metabolic model of nitrate-dependent anaerobic oxidation of methane by Methanoperedens-like archaea.</title>
        <authorList>
            <person name="Arshad A."/>
            <person name="Speth D.R."/>
            <person name="De Graaf R.M."/>
            <person name="Op Den Camp H.J."/>
            <person name="Jetten M.S."/>
            <person name="Welte C.U."/>
        </authorList>
    </citation>
    <scope>NUCLEOTIDE SEQUENCE [LARGE SCALE GENOMIC DNA]</scope>
</reference>
<keyword evidence="7" id="KW-0347">Helicase</keyword>
<evidence type="ECO:0000256" key="5">
    <source>
        <dbReference type="ARBA" id="ARBA00022741"/>
    </source>
</evidence>
<organism evidence="13 14">
    <name type="scientific">Candidatus Methanoperedens nitratireducens</name>
    <dbReference type="NCBI Taxonomy" id="1392998"/>
    <lineage>
        <taxon>Archaea</taxon>
        <taxon>Methanobacteriati</taxon>
        <taxon>Methanobacteriota</taxon>
        <taxon>Stenosarchaea group</taxon>
        <taxon>Methanomicrobia</taxon>
        <taxon>Methanosarcinales</taxon>
        <taxon>ANME-2 cluster</taxon>
        <taxon>Candidatus Methanoperedentaceae</taxon>
        <taxon>Candidatus Methanoperedens</taxon>
    </lineage>
</organism>
<dbReference type="InterPro" id="IPR006483">
    <property type="entry name" value="CRISPR-assoc_Cas3_HD"/>
</dbReference>
<dbReference type="InterPro" id="IPR014001">
    <property type="entry name" value="Helicase_ATP-bd"/>
</dbReference>
<comment type="similarity">
    <text evidence="1">In the N-terminal section; belongs to the CRISPR-associated nuclease Cas3-HD family.</text>
</comment>
<dbReference type="PROSITE" id="PS51194">
    <property type="entry name" value="HELICASE_CTER"/>
    <property type="match status" value="1"/>
</dbReference>
<comment type="similarity">
    <text evidence="2">In the central section; belongs to the CRISPR-associated helicase Cas3 family.</text>
</comment>
<comment type="caution">
    <text evidence="13">The sequence shown here is derived from an EMBL/GenBank/DDBJ whole genome shotgun (WGS) entry which is preliminary data.</text>
</comment>
<dbReference type="InterPro" id="IPR038257">
    <property type="entry name" value="CRISPR-assoc_Cas3_HD_sf"/>
</dbReference>
<sequence length="802" mass="93884">MNQSSFFNLKSHPDKFLIDHLRNVGLFCKNTIQSKKINSNIFNLNDEILANFSFITGVSHDFGKGTINFQNYINEKDEKRKSSLKNNPETRHGLLSSLFTYFVIKEYLKDLKFEFLPMLGYFAVKKHHGNLGDVTNEILDLDDKNVEILNRQINSLCLEELKLIYLELLPNIDIIKFISTYKSIIKEIKSNRRTFSDHLQNEKSIQGDAPGLQYYLLTQLFYSILLNSDKLDASGIQEIDRNNAIPLDLVDNYRIIKGYDKPKNKMDIIRNEIYSDVIGELKTLSLDNNIYSLNVPTGTGKTLTVLSFSLKLRDKIINERNFMPKIIYSLPFLSIIDQNFEVFEDVFKKVQGYTPTTDILLKHHHLSDIFYETNENVDYDTSESLLLIEGWNSEIIVTTFIQLFHSLISNKNRSLRKFHNIINSIVILDEVQSIPHEYWLLFKEVISLFSKCFNTYFIFVTATQPLIFDESKKEIVELVTNKKYYFNKFDRIELIPNLQPLLLNNFKEIIRSDVEENKDNNFLIVLNTINSSKSVYQYLESLKITGIKLYYLSTNITPCQRIDRINDIRNNKARKIIVSTQLIEAGVDIDVDTVYRDFSTMDSINQVSGRCNRNYSEGKKGLVKLFILKDENKEYYRYIYSPFLIDKTKEVLKEAPERINENYFLTLSNNYFKKIKDSGSDDVSNKILSFVQKLEFEQLYKNFKLIQEDYYKIDVFIELDYFAKAVWNQYKVIKELKNPIERKNEFLKIKKDFYEYVISIPKNKAPKPENETGIAYVSIEELKDRYDLETGFIPGSGGTLLF</sequence>
<evidence type="ECO:0000256" key="1">
    <source>
        <dbReference type="ARBA" id="ARBA00006847"/>
    </source>
</evidence>
<dbReference type="InterPro" id="IPR001650">
    <property type="entry name" value="Helicase_C-like"/>
</dbReference>
<evidence type="ECO:0000256" key="8">
    <source>
        <dbReference type="ARBA" id="ARBA00022840"/>
    </source>
</evidence>
<dbReference type="CDD" id="cd17930">
    <property type="entry name" value="DEXHc_cas3"/>
    <property type="match status" value="1"/>
</dbReference>
<dbReference type="InterPro" id="IPR054712">
    <property type="entry name" value="Cas3-like_dom"/>
</dbReference>
<dbReference type="SMART" id="SM00490">
    <property type="entry name" value="HELICc"/>
    <property type="match status" value="1"/>
</dbReference>
<dbReference type="InterPro" id="IPR027417">
    <property type="entry name" value="P-loop_NTPase"/>
</dbReference>
<keyword evidence="9" id="KW-0051">Antiviral defense</keyword>
<keyword evidence="8" id="KW-0067">ATP-binding</keyword>
<feature type="domain" description="Helicase ATP-binding" evidence="10">
    <location>
        <begin position="282"/>
        <end position="482"/>
    </location>
</feature>
<evidence type="ECO:0000256" key="2">
    <source>
        <dbReference type="ARBA" id="ARBA00009046"/>
    </source>
</evidence>
<proteinExistence type="inferred from homology"/>
<dbReference type="PATRIC" id="fig|1719120.3.peg.3277"/>
<feature type="domain" description="HD Cas3-type" evidence="12">
    <location>
        <begin position="10"/>
        <end position="231"/>
    </location>
</feature>
<evidence type="ECO:0000259" key="12">
    <source>
        <dbReference type="PROSITE" id="PS51643"/>
    </source>
</evidence>
<dbReference type="PROSITE" id="PS51192">
    <property type="entry name" value="HELICASE_ATP_BIND_1"/>
    <property type="match status" value="1"/>
</dbReference>
<dbReference type="InterPro" id="IPR011545">
    <property type="entry name" value="DEAD/DEAH_box_helicase_dom"/>
</dbReference>
<dbReference type="GO" id="GO:0005524">
    <property type="term" value="F:ATP binding"/>
    <property type="evidence" value="ECO:0007669"/>
    <property type="project" value="UniProtKB-KW"/>
</dbReference>
<dbReference type="EMBL" id="LKCM01000235">
    <property type="protein sequence ID" value="KPQ42439.1"/>
    <property type="molecule type" value="Genomic_DNA"/>
</dbReference>
<evidence type="ECO:0000256" key="4">
    <source>
        <dbReference type="ARBA" id="ARBA00022723"/>
    </source>
</evidence>
<evidence type="ECO:0000256" key="9">
    <source>
        <dbReference type="ARBA" id="ARBA00023118"/>
    </source>
</evidence>
<evidence type="ECO:0000256" key="6">
    <source>
        <dbReference type="ARBA" id="ARBA00022801"/>
    </source>
</evidence>
<dbReference type="AlphaFoldDB" id="A0A0P8AE07"/>
<accession>A0A0P8AE07</accession>
<dbReference type="GO" id="GO:0004518">
    <property type="term" value="F:nuclease activity"/>
    <property type="evidence" value="ECO:0007669"/>
    <property type="project" value="UniProtKB-KW"/>
</dbReference>
<dbReference type="GO" id="GO:0140097">
    <property type="term" value="F:catalytic activity, acting on DNA"/>
    <property type="evidence" value="ECO:0007669"/>
    <property type="project" value="UniProtKB-ARBA"/>
</dbReference>
<dbReference type="InterPro" id="IPR006474">
    <property type="entry name" value="Helicase_Cas3_CRISPR-ass_core"/>
</dbReference>
<dbReference type="GO" id="GO:0003676">
    <property type="term" value="F:nucleic acid binding"/>
    <property type="evidence" value="ECO:0007669"/>
    <property type="project" value="InterPro"/>
</dbReference>
<dbReference type="PROSITE" id="PS51643">
    <property type="entry name" value="HD_CAS3"/>
    <property type="match status" value="1"/>
</dbReference>
<evidence type="ECO:0000259" key="11">
    <source>
        <dbReference type="PROSITE" id="PS51194"/>
    </source>
</evidence>
<dbReference type="GO" id="GO:0046872">
    <property type="term" value="F:metal ion binding"/>
    <property type="evidence" value="ECO:0007669"/>
    <property type="project" value="UniProtKB-KW"/>
</dbReference>
<name>A0A0P8AE07_9EURY</name>
<evidence type="ECO:0000256" key="7">
    <source>
        <dbReference type="ARBA" id="ARBA00022806"/>
    </source>
</evidence>
<evidence type="ECO:0000256" key="3">
    <source>
        <dbReference type="ARBA" id="ARBA00022722"/>
    </source>
</evidence>
<dbReference type="Gene3D" id="1.10.3210.30">
    <property type="match status" value="1"/>
</dbReference>
<dbReference type="GO" id="GO:0004386">
    <property type="term" value="F:helicase activity"/>
    <property type="evidence" value="ECO:0007669"/>
    <property type="project" value="UniProtKB-KW"/>
</dbReference>
<keyword evidence="3" id="KW-0540">Nuclease</keyword>
<dbReference type="PANTHER" id="PTHR24031">
    <property type="entry name" value="RNA HELICASE"/>
    <property type="match status" value="1"/>
</dbReference>
<dbReference type="NCBIfam" id="TIGR01596">
    <property type="entry name" value="cas3_HD"/>
    <property type="match status" value="1"/>
</dbReference>